<organism evidence="5 6">
    <name type="scientific">Tremella mesenterica</name>
    <name type="common">Jelly fungus</name>
    <dbReference type="NCBI Taxonomy" id="5217"/>
    <lineage>
        <taxon>Eukaryota</taxon>
        <taxon>Fungi</taxon>
        <taxon>Dikarya</taxon>
        <taxon>Basidiomycota</taxon>
        <taxon>Agaricomycotina</taxon>
        <taxon>Tremellomycetes</taxon>
        <taxon>Tremellales</taxon>
        <taxon>Tremellaceae</taxon>
        <taxon>Tremella</taxon>
    </lineage>
</organism>
<feature type="compositionally biased region" description="Low complexity" evidence="3">
    <location>
        <begin position="799"/>
        <end position="808"/>
    </location>
</feature>
<dbReference type="OrthoDB" id="19944at2759"/>
<feature type="compositionally biased region" description="Polar residues" evidence="3">
    <location>
        <begin position="573"/>
        <end position="585"/>
    </location>
</feature>
<feature type="domain" description="Lethal giant larvae (Lgl)-like C-terminal" evidence="4">
    <location>
        <begin position="737"/>
        <end position="1167"/>
    </location>
</feature>
<reference evidence="5 6" key="1">
    <citation type="submission" date="2016-06" db="EMBL/GenBank/DDBJ databases">
        <title>Evolution of pathogenesis and genome organization in the Tremellales.</title>
        <authorList>
            <person name="Cuomo C."/>
            <person name="Litvintseva A."/>
            <person name="Heitman J."/>
            <person name="Chen Y."/>
            <person name="Sun S."/>
            <person name="Springer D."/>
            <person name="Dromer F."/>
            <person name="Young S."/>
            <person name="Zeng Q."/>
            <person name="Chapman S."/>
            <person name="Gujja S."/>
            <person name="Saif S."/>
            <person name="Birren B."/>
        </authorList>
    </citation>
    <scope>NUCLEOTIDE SEQUENCE [LARGE SCALE GENOMIC DNA]</scope>
    <source>
        <strain evidence="5 6">ATCC 28783</strain>
    </source>
</reference>
<dbReference type="GO" id="GO:0006887">
    <property type="term" value="P:exocytosis"/>
    <property type="evidence" value="ECO:0007669"/>
    <property type="project" value="UniProtKB-KW"/>
</dbReference>
<dbReference type="SUPFAM" id="SSF50978">
    <property type="entry name" value="WD40 repeat-like"/>
    <property type="match status" value="1"/>
</dbReference>
<evidence type="ECO:0000256" key="2">
    <source>
        <dbReference type="ARBA" id="ARBA00022483"/>
    </source>
</evidence>
<proteinExistence type="inferred from homology"/>
<dbReference type="InterPro" id="IPR011045">
    <property type="entry name" value="N2O_reductase_N"/>
</dbReference>
<protein>
    <recommendedName>
        <fullName evidence="4">Lethal giant larvae (Lgl)-like C-terminal domain-containing protein</fullName>
    </recommendedName>
</protein>
<dbReference type="GO" id="GO:0045159">
    <property type="term" value="F:myosin II binding"/>
    <property type="evidence" value="ECO:0007669"/>
    <property type="project" value="TreeGrafter"/>
</dbReference>
<evidence type="ECO:0000259" key="4">
    <source>
        <dbReference type="Pfam" id="PF08596"/>
    </source>
</evidence>
<dbReference type="GO" id="GO:0005096">
    <property type="term" value="F:GTPase activator activity"/>
    <property type="evidence" value="ECO:0007669"/>
    <property type="project" value="TreeGrafter"/>
</dbReference>
<dbReference type="PANTHER" id="PTHR10241:SF25">
    <property type="entry name" value="TOMOSYN, ISOFORM C"/>
    <property type="match status" value="1"/>
</dbReference>
<keyword evidence="2" id="KW-0268">Exocytosis</keyword>
<dbReference type="PANTHER" id="PTHR10241">
    <property type="entry name" value="LETHAL 2 GIANT LARVAE PROTEIN"/>
    <property type="match status" value="1"/>
</dbReference>
<comment type="caution">
    <text evidence="5">The sequence shown here is derived from an EMBL/GenBank/DDBJ whole genome shotgun (WGS) entry which is preliminary data.</text>
</comment>
<dbReference type="GO" id="GO:0006893">
    <property type="term" value="P:Golgi to plasma membrane transport"/>
    <property type="evidence" value="ECO:0007669"/>
    <property type="project" value="TreeGrafter"/>
</dbReference>
<dbReference type="InterPro" id="IPR015943">
    <property type="entry name" value="WD40/YVTN_repeat-like_dom_sf"/>
</dbReference>
<dbReference type="GO" id="GO:0019905">
    <property type="term" value="F:syntaxin binding"/>
    <property type="evidence" value="ECO:0007669"/>
    <property type="project" value="TreeGrafter"/>
</dbReference>
<keyword evidence="6" id="KW-1185">Reference proteome</keyword>
<dbReference type="Pfam" id="PF08596">
    <property type="entry name" value="Lgl_C"/>
    <property type="match status" value="1"/>
</dbReference>
<dbReference type="Gene3D" id="2.130.10.10">
    <property type="entry name" value="YVTN repeat-like/Quinoprotein amine dehydrogenase"/>
    <property type="match status" value="1"/>
</dbReference>
<dbReference type="GO" id="GO:0005737">
    <property type="term" value="C:cytoplasm"/>
    <property type="evidence" value="ECO:0007669"/>
    <property type="project" value="TreeGrafter"/>
</dbReference>
<evidence type="ECO:0000313" key="5">
    <source>
        <dbReference type="EMBL" id="RXK38042.1"/>
    </source>
</evidence>
<comment type="similarity">
    <text evidence="1">Belongs to the WD repeat L(2)GL family.</text>
</comment>
<dbReference type="AlphaFoldDB" id="A0A4Q1BKG1"/>
<evidence type="ECO:0000256" key="3">
    <source>
        <dbReference type="SAM" id="MobiDB-lite"/>
    </source>
</evidence>
<evidence type="ECO:0000313" key="6">
    <source>
        <dbReference type="Proteomes" id="UP000289152"/>
    </source>
</evidence>
<dbReference type="GO" id="GO:0005886">
    <property type="term" value="C:plasma membrane"/>
    <property type="evidence" value="ECO:0007669"/>
    <property type="project" value="TreeGrafter"/>
</dbReference>
<gene>
    <name evidence="5" type="ORF">M231_04711</name>
</gene>
<dbReference type="SUPFAM" id="SSF50974">
    <property type="entry name" value="Nitrous oxide reductase, N-terminal domain"/>
    <property type="match status" value="1"/>
</dbReference>
<evidence type="ECO:0000256" key="1">
    <source>
        <dbReference type="ARBA" id="ARBA00008070"/>
    </source>
</evidence>
<feature type="region of interest" description="Disordered" evidence="3">
    <location>
        <begin position="1200"/>
        <end position="1221"/>
    </location>
</feature>
<dbReference type="STRING" id="5217.A0A4Q1BKG1"/>
<dbReference type="Proteomes" id="UP000289152">
    <property type="component" value="Unassembled WGS sequence"/>
</dbReference>
<feature type="region of interest" description="Disordered" evidence="3">
    <location>
        <begin position="778"/>
        <end position="808"/>
    </location>
</feature>
<accession>A0A4Q1BKG1</accession>
<dbReference type="InterPro" id="IPR013905">
    <property type="entry name" value="Lgl_C_dom"/>
</dbReference>
<dbReference type="SMART" id="SM00320">
    <property type="entry name" value="WD40"/>
    <property type="match status" value="5"/>
</dbReference>
<feature type="region of interest" description="Disordered" evidence="3">
    <location>
        <begin position="564"/>
        <end position="588"/>
    </location>
</feature>
<dbReference type="InterPro" id="IPR036322">
    <property type="entry name" value="WD40_repeat_dom_sf"/>
</dbReference>
<dbReference type="InterPro" id="IPR001680">
    <property type="entry name" value="WD40_rpt"/>
</dbReference>
<dbReference type="VEuPathDB" id="FungiDB:TREMEDRAFT_27343"/>
<dbReference type="EMBL" id="SDIL01000055">
    <property type="protein sequence ID" value="RXK38042.1"/>
    <property type="molecule type" value="Genomic_DNA"/>
</dbReference>
<name>A0A4Q1BKG1_TREME</name>
<sequence length="1280" mass="139936">MFKSKAPPLPPETDYTKNLRETSFYRYGNLRSLGITGEIASMAVDPLLSLFAIGTTSGLVHCFGEAPFQFTLPVAPATPSSPPASIKFLLFHPGNSRLIAIDAGNTVHSYSLAHMTDSPTPLNHPPLPTKEGAYTLFGMITAVDQPMASFTHLFLTMQDGATLCWDLSRRAMGSWRTGNCWGEFEEKMVRSGLPGRHKTLGGPQATCLAINPRDINVMLIGYEGGVVAWDFQKNAVVKTFEMLLPPGAPGGSTYEEADNSLWTERTPAVSCITWRPDGLVFVVGHADGCLTFWAYAESDKPLMVRTVTHEDVNVTDAESLFSAGALNNQTRKQKAEEMARREREPIFKLTWVSFPDQAGLKAIVTAQTTDPTLEPPSNATAEYVERGETLLLILGGQCEGERPGINILQFPAYQPPPLKKAQAGVVPSESLPLADRYAFRDSLMPTGSSYYPTKTPPEDFILLPRSNPYFNLSHDPIALIISLTPDPSLSSAACPARGLEAWAFPPPRSNVIPPSPGRKNFVQPGEGEKVVAVTPAPILSPPMGTPKSPMSGWKLPWTSTPSPKASFPAPSLRVTTPDSMTSIASGSGRKRVIQRRQYRMPASLWTGSMSVLGCELHSLPTPTFKKLISFSIENSGNERKPRLPIHGGMAVPDLQSHGAPEVKVTKMESYRLFVTWHPDACVRFWDASPHILVLPTPLRFEYPGPLPHLTISIGDYLKHPDLAHQPLAKLWQMDRSKVRIKSVHLTRESLECIITMVTGEVIVTKFGQAKVGFMPEDEVEELDDETAPRESYFPPQTPKTPKTPNTSGTVEWAEEMTEIGHLAKWAEDGFKPVALFSLRRGEPIACAVSDIGFIAVAFSQKSLAVFDMRGPDVILREGFDQDGEALKRRKKKGNVQNVPAEQSLVGSLQWVVSGMGPDPTPRPRLIVSYSKGMTKIYTLVNVLGEWMIEAKPPTFTNESLAGPLASFIVDPATGNEMTASAQSLSQSLQTGAMDKDKNAPPHCLWIAASKKSIRCAVNYSGERVAKVELEEEELSSVFYITRHGQKVLVALTTHGTAIFYSVPFLEYITTMDLSFGIGGQGRTLGKISMDDRSGDFVEYHSPNEINLRTLFLFRKPLPPRLDACTLRRPIPAQPQPVGATWGAWIWGGAPLTGAALDAIVAGPTRPPLPKPLPAPKRSLISWGDPPDETVKVVTPATTTVPPKRTAVKKQTAPNRDSREREDAYTELVHATQERGNYLDDLGEHMNQVSISASNYLSSARNAAMKQAAKTAVTGVFGKLM</sequence>
<dbReference type="InParanoid" id="A0A4Q1BKG1"/>